<feature type="transmembrane region" description="Helical" evidence="1">
    <location>
        <begin position="103"/>
        <end position="134"/>
    </location>
</feature>
<feature type="transmembrane region" description="Helical" evidence="1">
    <location>
        <begin position="196"/>
        <end position="215"/>
    </location>
</feature>
<feature type="transmembrane region" description="Helical" evidence="1">
    <location>
        <begin position="172"/>
        <end position="190"/>
    </location>
</feature>
<keyword evidence="1" id="KW-0472">Membrane</keyword>
<gene>
    <name evidence="2" type="ORF">Cop2CBH44_27780</name>
</gene>
<accession>A0A7G1HXI0</accession>
<organism evidence="2 3">
    <name type="scientific">Coprobacter secundus subsp. similis</name>
    <dbReference type="NCBI Taxonomy" id="2751153"/>
    <lineage>
        <taxon>Bacteria</taxon>
        <taxon>Pseudomonadati</taxon>
        <taxon>Bacteroidota</taxon>
        <taxon>Bacteroidia</taxon>
        <taxon>Bacteroidales</taxon>
        <taxon>Barnesiellaceae</taxon>
        <taxon>Coprobacter</taxon>
    </lineage>
</organism>
<keyword evidence="1" id="KW-0812">Transmembrane</keyword>
<reference evidence="3" key="1">
    <citation type="submission" date="2020-07" db="EMBL/GenBank/DDBJ databases">
        <title>Complete genome sequencing of Coprobacter sp. strain 2CBH44.</title>
        <authorList>
            <person name="Sakamoto M."/>
            <person name="Murakami T."/>
            <person name="Mori H."/>
        </authorList>
    </citation>
    <scope>NUCLEOTIDE SEQUENCE [LARGE SCALE GENOMIC DNA]</scope>
    <source>
        <strain evidence="3">2CBH44</strain>
    </source>
</reference>
<feature type="transmembrane region" description="Helical" evidence="1">
    <location>
        <begin position="21"/>
        <end position="40"/>
    </location>
</feature>
<dbReference type="AlphaFoldDB" id="A0A7G1HXI0"/>
<evidence type="ECO:0000313" key="2">
    <source>
        <dbReference type="EMBL" id="BCI64425.1"/>
    </source>
</evidence>
<dbReference type="EMBL" id="AP023322">
    <property type="protein sequence ID" value="BCI64425.1"/>
    <property type="molecule type" value="Genomic_DNA"/>
</dbReference>
<proteinExistence type="predicted"/>
<name>A0A7G1HXI0_9BACT</name>
<sequence>MIEKLKHLIYKEWLKTRWYATIALLLSLGTVIYIFISIRSDLNLLGAPQYFSSLILEKSIFFGKFKYIPIITALLIGLSQFVPEVTDKRIKLSLHLPMQNTTVIYSMVLFGFAIITAIQLISVLLLTLFMSVYFPSEIIIPSLQTILPWILGGMTCYFFIAMISLEPIWKYRFLYIIFVYFVLRLFYYSYGLGNAVTIYPILFIITLISSVSVIYTSHRFNKGEL</sequence>
<dbReference type="Proteomes" id="UP000594042">
    <property type="component" value="Chromosome"/>
</dbReference>
<evidence type="ECO:0000256" key="1">
    <source>
        <dbReference type="SAM" id="Phobius"/>
    </source>
</evidence>
<evidence type="ECO:0000313" key="3">
    <source>
        <dbReference type="Proteomes" id="UP000594042"/>
    </source>
</evidence>
<dbReference type="KEGG" id="copr:Cop2CBH44_27780"/>
<protein>
    <submittedName>
        <fullName evidence="2">Uncharacterized protein</fullName>
    </submittedName>
</protein>
<feature type="transmembrane region" description="Helical" evidence="1">
    <location>
        <begin position="146"/>
        <end position="165"/>
    </location>
</feature>
<keyword evidence="3" id="KW-1185">Reference proteome</keyword>
<keyword evidence="1" id="KW-1133">Transmembrane helix</keyword>
<dbReference type="RefSeq" id="WP_021931828.1">
    <property type="nucleotide sequence ID" value="NZ_AP023322.1"/>
</dbReference>
<feature type="transmembrane region" description="Helical" evidence="1">
    <location>
        <begin position="60"/>
        <end position="82"/>
    </location>
</feature>